<dbReference type="InterPro" id="IPR036259">
    <property type="entry name" value="MFS_trans_sf"/>
</dbReference>
<sequence>MSKNDSEGLYTDPNSFNPQVNAIPLSDVDTHPKGKAGIKDLVMDASSQFSSLVRSEVELAKTELTQSAKKAGIAAGLFGAAGVIAAYSSFFLFFFLAELLDTWLPRWAAFLIVFAFMLVLVGILAAIGIKQIKGVKKPEKTIESVNDMKELVPSRGANSARALNNEQGLYT</sequence>
<reference evidence="2 3" key="1">
    <citation type="submission" date="2014-10" db="EMBL/GenBank/DDBJ databases">
        <title>Whole Genome sequence of Corynebacterium auriscanis strain CIP 106629.</title>
        <authorList>
            <person name="Hassan S.S."/>
            <person name="Jamal S.B."/>
            <person name="Tiwari S."/>
            <person name="Oliveira L.D.C."/>
            <person name="Souza F."/>
            <person name="Mariano D.C."/>
            <person name="Almeida S."/>
            <person name="Dorella F."/>
            <person name="Pereira F."/>
            <person name="Carvalho A."/>
            <person name="Leal C.A."/>
            <person name="Soares S.D.C."/>
            <person name="Figueiredo H.C."/>
            <person name="Silva A."/>
            <person name="Azevedo V.A."/>
        </authorList>
    </citation>
    <scope>NUCLEOTIDE SEQUENCE [LARGE SCALE GENOMIC DNA]</scope>
    <source>
        <strain evidence="2 3">CIP 106629</strain>
    </source>
</reference>
<keyword evidence="1" id="KW-1133">Transmembrane helix</keyword>
<feature type="transmembrane region" description="Helical" evidence="1">
    <location>
        <begin position="71"/>
        <end position="95"/>
    </location>
</feature>
<dbReference type="AlphaFoldDB" id="A0A0A2DPJ5"/>
<name>A0A0A2DPJ5_9CORY</name>
<keyword evidence="3" id="KW-1185">Reference proteome</keyword>
<dbReference type="EMBL" id="JRVJ01000004">
    <property type="protein sequence ID" value="KGM18791.1"/>
    <property type="molecule type" value="Genomic_DNA"/>
</dbReference>
<comment type="caution">
    <text evidence="2">The sequence shown here is derived from an EMBL/GenBank/DDBJ whole genome shotgun (WGS) entry which is preliminary data.</text>
</comment>
<accession>A0A0A2DPJ5</accession>
<evidence type="ECO:0000256" key="1">
    <source>
        <dbReference type="SAM" id="Phobius"/>
    </source>
</evidence>
<feature type="transmembrane region" description="Helical" evidence="1">
    <location>
        <begin position="107"/>
        <end position="129"/>
    </location>
</feature>
<proteinExistence type="predicted"/>
<gene>
    <name evidence="2" type="ORF">MA47_03690</name>
</gene>
<dbReference type="SUPFAM" id="SSF103473">
    <property type="entry name" value="MFS general substrate transporter"/>
    <property type="match status" value="1"/>
</dbReference>
<evidence type="ECO:0000313" key="3">
    <source>
        <dbReference type="Proteomes" id="UP000030145"/>
    </source>
</evidence>
<dbReference type="InterPro" id="IPR009937">
    <property type="entry name" value="Phage_holin_3_6"/>
</dbReference>
<evidence type="ECO:0000313" key="2">
    <source>
        <dbReference type="EMBL" id="KGM18791.1"/>
    </source>
</evidence>
<protein>
    <submittedName>
        <fullName evidence="2">Membrane protein</fullName>
    </submittedName>
</protein>
<keyword evidence="1" id="KW-0812">Transmembrane</keyword>
<dbReference type="GeneID" id="300553782"/>
<keyword evidence="1" id="KW-0472">Membrane</keyword>
<dbReference type="RefSeq" id="WP_035113516.1">
    <property type="nucleotide sequence ID" value="NZ_CP047046.1"/>
</dbReference>
<organism evidence="2 3">
    <name type="scientific">Corynebacterium auriscanis</name>
    <dbReference type="NCBI Taxonomy" id="99807"/>
    <lineage>
        <taxon>Bacteria</taxon>
        <taxon>Bacillati</taxon>
        <taxon>Actinomycetota</taxon>
        <taxon>Actinomycetes</taxon>
        <taxon>Mycobacteriales</taxon>
        <taxon>Corynebacteriaceae</taxon>
        <taxon>Corynebacterium</taxon>
    </lineage>
</organism>
<dbReference type="Pfam" id="PF07332">
    <property type="entry name" value="Phage_holin_3_6"/>
    <property type="match status" value="1"/>
</dbReference>
<dbReference type="Proteomes" id="UP000030145">
    <property type="component" value="Unassembled WGS sequence"/>
</dbReference>